<organism evidence="2 3">
    <name type="scientific">Mesorhizobium denitrificans</name>
    <dbReference type="NCBI Taxonomy" id="2294114"/>
    <lineage>
        <taxon>Bacteria</taxon>
        <taxon>Pseudomonadati</taxon>
        <taxon>Pseudomonadota</taxon>
        <taxon>Alphaproteobacteria</taxon>
        <taxon>Hyphomicrobiales</taxon>
        <taxon>Phyllobacteriaceae</taxon>
        <taxon>Mesorhizobium</taxon>
    </lineage>
</organism>
<gene>
    <name evidence="2" type="ORF">DY251_11940</name>
</gene>
<feature type="transmembrane region" description="Helical" evidence="1">
    <location>
        <begin position="5"/>
        <end position="24"/>
    </location>
</feature>
<evidence type="ECO:0000313" key="2">
    <source>
        <dbReference type="EMBL" id="RFC67264.1"/>
    </source>
</evidence>
<dbReference type="Pfam" id="PF19600">
    <property type="entry name" value="DUF6105"/>
    <property type="match status" value="1"/>
</dbReference>
<feature type="transmembrane region" description="Helical" evidence="1">
    <location>
        <begin position="55"/>
        <end position="77"/>
    </location>
</feature>
<name>A0A371XE02_9HYPH</name>
<comment type="caution">
    <text evidence="2">The sequence shown here is derived from an EMBL/GenBank/DDBJ whole genome shotgun (WGS) entry which is preliminary data.</text>
</comment>
<keyword evidence="1" id="KW-1133">Transmembrane helix</keyword>
<dbReference type="AlphaFoldDB" id="A0A371XE02"/>
<accession>A0A371XE02</accession>
<sequence>MKYVFLAWAIPMSIFWGWYFVSYYDLGANYFMLSRAGNDLVFNIYGEILHMDPTVIPWMVGKACILDTMLIAAIWAFRRRREISAWWIRRKERMQAGAIGQQSASGPVHPAG</sequence>
<dbReference type="RefSeq" id="WP_116624138.1">
    <property type="nucleotide sequence ID" value="NZ_QURN01000008.1"/>
</dbReference>
<dbReference type="InterPro" id="IPR046087">
    <property type="entry name" value="DUF6105"/>
</dbReference>
<dbReference type="EMBL" id="QURN01000008">
    <property type="protein sequence ID" value="RFC67264.1"/>
    <property type="molecule type" value="Genomic_DNA"/>
</dbReference>
<evidence type="ECO:0000313" key="3">
    <source>
        <dbReference type="Proteomes" id="UP000262379"/>
    </source>
</evidence>
<dbReference type="Proteomes" id="UP000262379">
    <property type="component" value="Unassembled WGS sequence"/>
</dbReference>
<keyword evidence="1" id="KW-0472">Membrane</keyword>
<protein>
    <submittedName>
        <fullName evidence="2">Uncharacterized protein</fullName>
    </submittedName>
</protein>
<reference evidence="3" key="1">
    <citation type="submission" date="2018-08" db="EMBL/GenBank/DDBJ databases">
        <authorList>
            <person name="Im W.T."/>
        </authorList>
    </citation>
    <scope>NUCLEOTIDE SEQUENCE [LARGE SCALE GENOMIC DNA]</scope>
    <source>
        <strain evidence="3">LA-28</strain>
    </source>
</reference>
<keyword evidence="1" id="KW-0812">Transmembrane</keyword>
<evidence type="ECO:0000256" key="1">
    <source>
        <dbReference type="SAM" id="Phobius"/>
    </source>
</evidence>
<keyword evidence="3" id="KW-1185">Reference proteome</keyword>
<proteinExistence type="predicted"/>